<accession>A0A8S9STV4</accession>
<evidence type="ECO:0000313" key="2">
    <source>
        <dbReference type="Proteomes" id="UP000712600"/>
    </source>
</evidence>
<protein>
    <submittedName>
        <fullName evidence="1">Uncharacterized protein</fullName>
    </submittedName>
</protein>
<gene>
    <name evidence="1" type="ORF">F2Q69_00034164</name>
</gene>
<proteinExistence type="predicted"/>
<evidence type="ECO:0000313" key="1">
    <source>
        <dbReference type="EMBL" id="KAF3603615.1"/>
    </source>
</evidence>
<comment type="caution">
    <text evidence="1">The sequence shown here is derived from an EMBL/GenBank/DDBJ whole genome shotgun (WGS) entry which is preliminary data.</text>
</comment>
<name>A0A8S9STV4_BRACR</name>
<dbReference type="Proteomes" id="UP000712600">
    <property type="component" value="Unassembled WGS sequence"/>
</dbReference>
<reference evidence="1" key="1">
    <citation type="submission" date="2019-12" db="EMBL/GenBank/DDBJ databases">
        <title>Genome sequencing and annotation of Brassica cretica.</title>
        <authorList>
            <person name="Studholme D.J."/>
            <person name="Sarris P."/>
        </authorList>
    </citation>
    <scope>NUCLEOTIDE SEQUENCE</scope>
    <source>
        <strain evidence="1">PFS-109/04</strain>
        <tissue evidence="1">Leaf</tissue>
    </source>
</reference>
<organism evidence="1 2">
    <name type="scientific">Brassica cretica</name>
    <name type="common">Mustard</name>
    <dbReference type="NCBI Taxonomy" id="69181"/>
    <lineage>
        <taxon>Eukaryota</taxon>
        <taxon>Viridiplantae</taxon>
        <taxon>Streptophyta</taxon>
        <taxon>Embryophyta</taxon>
        <taxon>Tracheophyta</taxon>
        <taxon>Spermatophyta</taxon>
        <taxon>Magnoliopsida</taxon>
        <taxon>eudicotyledons</taxon>
        <taxon>Gunneridae</taxon>
        <taxon>Pentapetalae</taxon>
        <taxon>rosids</taxon>
        <taxon>malvids</taxon>
        <taxon>Brassicales</taxon>
        <taxon>Brassicaceae</taxon>
        <taxon>Brassiceae</taxon>
        <taxon>Brassica</taxon>
    </lineage>
</organism>
<dbReference type="EMBL" id="QGKX02000004">
    <property type="protein sequence ID" value="KAF3603615.1"/>
    <property type="molecule type" value="Genomic_DNA"/>
</dbReference>
<sequence length="92" mass="10244">MDEQESSGARIGKKKLRYLNAETPGLSQAETEAGNRSRTVPVIEEGPCEQRNQLFTVLGSLTDPEEEESKDSSEVNSMRSLVYNGEKCSFWS</sequence>
<dbReference type="AlphaFoldDB" id="A0A8S9STV4"/>